<name>A0ACB8DGT5_DERSI</name>
<dbReference type="Proteomes" id="UP000821865">
    <property type="component" value="Chromosome 2"/>
</dbReference>
<comment type="caution">
    <text evidence="1">The sequence shown here is derived from an EMBL/GenBank/DDBJ whole genome shotgun (WGS) entry which is preliminary data.</text>
</comment>
<evidence type="ECO:0000313" key="2">
    <source>
        <dbReference type="Proteomes" id="UP000821865"/>
    </source>
</evidence>
<keyword evidence="2" id="KW-1185">Reference proteome</keyword>
<reference evidence="1" key="1">
    <citation type="submission" date="2020-05" db="EMBL/GenBank/DDBJ databases">
        <title>Large-scale comparative analyses of tick genomes elucidate their genetic diversity and vector capacities.</title>
        <authorList>
            <person name="Jia N."/>
            <person name="Wang J."/>
            <person name="Shi W."/>
            <person name="Du L."/>
            <person name="Sun Y."/>
            <person name="Zhan W."/>
            <person name="Jiang J."/>
            <person name="Wang Q."/>
            <person name="Zhang B."/>
            <person name="Ji P."/>
            <person name="Sakyi L.B."/>
            <person name="Cui X."/>
            <person name="Yuan T."/>
            <person name="Jiang B."/>
            <person name="Yang W."/>
            <person name="Lam T.T.-Y."/>
            <person name="Chang Q."/>
            <person name="Ding S."/>
            <person name="Wang X."/>
            <person name="Zhu J."/>
            <person name="Ruan X."/>
            <person name="Zhao L."/>
            <person name="Wei J."/>
            <person name="Que T."/>
            <person name="Du C."/>
            <person name="Cheng J."/>
            <person name="Dai P."/>
            <person name="Han X."/>
            <person name="Huang E."/>
            <person name="Gao Y."/>
            <person name="Liu J."/>
            <person name="Shao H."/>
            <person name="Ye R."/>
            <person name="Li L."/>
            <person name="Wei W."/>
            <person name="Wang X."/>
            <person name="Wang C."/>
            <person name="Yang T."/>
            <person name="Huo Q."/>
            <person name="Li W."/>
            <person name="Guo W."/>
            <person name="Chen H."/>
            <person name="Zhou L."/>
            <person name="Ni X."/>
            <person name="Tian J."/>
            <person name="Zhou Y."/>
            <person name="Sheng Y."/>
            <person name="Liu T."/>
            <person name="Pan Y."/>
            <person name="Xia L."/>
            <person name="Li J."/>
            <person name="Zhao F."/>
            <person name="Cao W."/>
        </authorList>
    </citation>
    <scope>NUCLEOTIDE SEQUENCE</scope>
    <source>
        <strain evidence="1">Dsil-2018</strain>
    </source>
</reference>
<organism evidence="1 2">
    <name type="scientific">Dermacentor silvarum</name>
    <name type="common">Tick</name>
    <dbReference type="NCBI Taxonomy" id="543639"/>
    <lineage>
        <taxon>Eukaryota</taxon>
        <taxon>Metazoa</taxon>
        <taxon>Ecdysozoa</taxon>
        <taxon>Arthropoda</taxon>
        <taxon>Chelicerata</taxon>
        <taxon>Arachnida</taxon>
        <taxon>Acari</taxon>
        <taxon>Parasitiformes</taxon>
        <taxon>Ixodida</taxon>
        <taxon>Ixodoidea</taxon>
        <taxon>Ixodidae</taxon>
        <taxon>Rhipicephalinae</taxon>
        <taxon>Dermacentor</taxon>
    </lineage>
</organism>
<proteinExistence type="predicted"/>
<evidence type="ECO:0000313" key="1">
    <source>
        <dbReference type="EMBL" id="KAH7967270.1"/>
    </source>
</evidence>
<protein>
    <submittedName>
        <fullName evidence="1">Uncharacterized protein</fullName>
    </submittedName>
</protein>
<accession>A0ACB8DGT5</accession>
<dbReference type="EMBL" id="CM023471">
    <property type="protein sequence ID" value="KAH7967270.1"/>
    <property type="molecule type" value="Genomic_DNA"/>
</dbReference>
<gene>
    <name evidence="1" type="ORF">HPB49_023802</name>
</gene>
<sequence length="204" mass="22647">MEEGTSIQISLLSHVPWDAASNFQAHLCPLAVTMCPTCGICIESLRRRAPPVATLCGHVFHGPCLAQWCEAKGATDAPCPQCRLPINQGDLRRLFLDDHRPRRKKHHRHHDSAKDDVEDATFAVPEDFSTEEASGTRSPSPSVNETWVFPPEPATFLDRILMIVADVNSMGREAAQKIKLSVQMLEEEVRRGVEEAAIRLGSCR</sequence>